<keyword evidence="5" id="KW-0998">Cell outer membrane</keyword>
<dbReference type="Gene3D" id="1.25.40.390">
    <property type="match status" value="1"/>
</dbReference>
<evidence type="ECO:0000313" key="7">
    <source>
        <dbReference type="EMBL" id="EDO56129.1"/>
    </source>
</evidence>
<proteinExistence type="inferred from homology"/>
<dbReference type="AlphaFoldDB" id="A0ABC9NHP2"/>
<sequence>MLLAAEASLQSGNASKAAGYVNKVRDRAQLPALGNVSMDDIKKEKRLELWMEGCRYQDLIRWGDAATVLAKRGQERPALYKDGRVSWDEQKNASAGFKSGKHELLPFPATEMNVNKNMTQNPGW</sequence>
<gene>
    <name evidence="7" type="ORF">BACUNI_00271</name>
</gene>
<evidence type="ECO:0000256" key="2">
    <source>
        <dbReference type="ARBA" id="ARBA00006275"/>
    </source>
</evidence>
<reference evidence="7" key="1">
    <citation type="submission" date="2007-06" db="EMBL/GenBank/DDBJ databases">
        <authorList>
            <person name="Fulton L."/>
            <person name="Clifton S."/>
            <person name="Fulton B."/>
            <person name="Xu J."/>
            <person name="Minx P."/>
            <person name="Pepin K.H."/>
            <person name="Johnson M."/>
            <person name="Thiruvilangam P."/>
            <person name="Bhonagiri V."/>
            <person name="Nash W.E."/>
            <person name="Mardis E.R."/>
            <person name="Wilson R.K."/>
        </authorList>
    </citation>
    <scope>NUCLEOTIDE SEQUENCE [LARGE SCALE GENOMIC DNA]</scope>
    <source>
        <strain evidence="7">ATCC 8492</strain>
    </source>
</reference>
<organism evidence="7 8">
    <name type="scientific">Bacteroides uniformis (strain ATCC 8492 / DSM 6597 / CCUG 4942 / CIP 103695 / JCM 5828 / KCTC 5204 / NCTC 13054 / VPI 0061)</name>
    <dbReference type="NCBI Taxonomy" id="411479"/>
    <lineage>
        <taxon>Bacteria</taxon>
        <taxon>Pseudomonadati</taxon>
        <taxon>Bacteroidota</taxon>
        <taxon>Bacteroidia</taxon>
        <taxon>Bacteroidales</taxon>
        <taxon>Bacteroidaceae</taxon>
        <taxon>Bacteroides</taxon>
    </lineage>
</organism>
<dbReference type="InterPro" id="IPR012944">
    <property type="entry name" value="SusD_RagB_dom"/>
</dbReference>
<evidence type="ECO:0000256" key="3">
    <source>
        <dbReference type="ARBA" id="ARBA00022729"/>
    </source>
</evidence>
<dbReference type="InterPro" id="IPR011990">
    <property type="entry name" value="TPR-like_helical_dom_sf"/>
</dbReference>
<comment type="subcellular location">
    <subcellularLocation>
        <location evidence="1">Cell outer membrane</location>
    </subcellularLocation>
</comment>
<comment type="similarity">
    <text evidence="2">Belongs to the SusD family.</text>
</comment>
<evidence type="ECO:0000256" key="5">
    <source>
        <dbReference type="ARBA" id="ARBA00023237"/>
    </source>
</evidence>
<name>A0ABC9NHP2_BACUC</name>
<evidence type="ECO:0000313" key="8">
    <source>
        <dbReference type="Proteomes" id="UP000004110"/>
    </source>
</evidence>
<dbReference type="Proteomes" id="UP000004110">
    <property type="component" value="Unassembled WGS sequence"/>
</dbReference>
<evidence type="ECO:0000256" key="4">
    <source>
        <dbReference type="ARBA" id="ARBA00023136"/>
    </source>
</evidence>
<evidence type="ECO:0000259" key="6">
    <source>
        <dbReference type="Pfam" id="PF07980"/>
    </source>
</evidence>
<evidence type="ECO:0000256" key="1">
    <source>
        <dbReference type="ARBA" id="ARBA00004442"/>
    </source>
</evidence>
<dbReference type="SUPFAM" id="SSF48452">
    <property type="entry name" value="TPR-like"/>
    <property type="match status" value="1"/>
</dbReference>
<accession>A0ABC9NHP2</accession>
<protein>
    <recommendedName>
        <fullName evidence="6">RagB/SusD domain-containing protein</fullName>
    </recommendedName>
</protein>
<reference evidence="7" key="2">
    <citation type="submission" date="2013-11" db="EMBL/GenBank/DDBJ databases">
        <title>Draft genome sequence of Bacteroides uniformis (ATCC 8492).</title>
        <authorList>
            <person name="Sudarsanam P."/>
            <person name="Ley R."/>
            <person name="Guruge J."/>
            <person name="Turnbaugh P.J."/>
            <person name="Mahowald M."/>
            <person name="Liep D."/>
            <person name="Gordon J."/>
        </authorList>
    </citation>
    <scope>NUCLEOTIDE SEQUENCE</scope>
    <source>
        <strain evidence="7">ATCC 8492</strain>
    </source>
</reference>
<keyword evidence="4" id="KW-0472">Membrane</keyword>
<keyword evidence="3" id="KW-0732">Signal</keyword>
<dbReference type="EMBL" id="AAYH02000031">
    <property type="protein sequence ID" value="EDO56129.1"/>
    <property type="molecule type" value="Genomic_DNA"/>
</dbReference>
<dbReference type="GO" id="GO:0009279">
    <property type="term" value="C:cell outer membrane"/>
    <property type="evidence" value="ECO:0007669"/>
    <property type="project" value="UniProtKB-SubCell"/>
</dbReference>
<keyword evidence="8" id="KW-1185">Reference proteome</keyword>
<dbReference type="Pfam" id="PF07980">
    <property type="entry name" value="SusD_RagB"/>
    <property type="match status" value="1"/>
</dbReference>
<comment type="caution">
    <text evidence="7">The sequence shown here is derived from an EMBL/GenBank/DDBJ whole genome shotgun (WGS) entry which is preliminary data.</text>
</comment>
<feature type="domain" description="RagB/SusD" evidence="6">
    <location>
        <begin position="2"/>
        <end position="124"/>
    </location>
</feature>